<proteinExistence type="predicted"/>
<keyword evidence="2" id="KW-1185">Reference proteome</keyword>
<sequence>MCKEILSINDLVEAANRDDRFQLLNSPSVLAGNLDNAIHPLFHDSNLLEKSPYLRQALQLASLFLAYDSVLEFFIPLTYGRYQTDTATRKTYLTNPVASKSAAEIKSYIAGVRKALYCLEHCVTFRWMPDTAKRLWARTVLCADRRPAHTSDCFQGFKYKSSVLIEINEKIRLFYEDEETGYRARSRCDQFRHDFQTAVTMVHEVVHAHGIMRRGCMLEPDIRLDHPERTEWGYAWENYMFGSVINPQDRSRPGTHVLLRKTWSDDDQARRCGGKEYSAVAVSWVAQWFRTETWARIEKQGPLAVPPSTIRVKFLFSPKHHSWVVITDAPETQSDIEQLHDEATMACAEDKSHCQPSSMRNFTIGQVLWTLVDSKFLQKSNVPIPTRIPPKLNFSAVTGPSTLQLLRR</sequence>
<reference evidence="1" key="1">
    <citation type="journal article" date="2020" name="Stud. Mycol.">
        <title>101 Dothideomycetes genomes: a test case for predicting lifestyles and emergence of pathogens.</title>
        <authorList>
            <person name="Haridas S."/>
            <person name="Albert R."/>
            <person name="Binder M."/>
            <person name="Bloem J."/>
            <person name="Labutti K."/>
            <person name="Salamov A."/>
            <person name="Andreopoulos B."/>
            <person name="Baker S."/>
            <person name="Barry K."/>
            <person name="Bills G."/>
            <person name="Bluhm B."/>
            <person name="Cannon C."/>
            <person name="Castanera R."/>
            <person name="Culley D."/>
            <person name="Daum C."/>
            <person name="Ezra D."/>
            <person name="Gonzalez J."/>
            <person name="Henrissat B."/>
            <person name="Kuo A."/>
            <person name="Liang C."/>
            <person name="Lipzen A."/>
            <person name="Lutzoni F."/>
            <person name="Magnuson J."/>
            <person name="Mondo S."/>
            <person name="Nolan M."/>
            <person name="Ohm R."/>
            <person name="Pangilinan J."/>
            <person name="Park H.-J."/>
            <person name="Ramirez L."/>
            <person name="Alfaro M."/>
            <person name="Sun H."/>
            <person name="Tritt A."/>
            <person name="Yoshinaga Y."/>
            <person name="Zwiers L.-H."/>
            <person name="Turgeon B."/>
            <person name="Goodwin S."/>
            <person name="Spatafora J."/>
            <person name="Crous P."/>
            <person name="Grigoriev I."/>
        </authorList>
    </citation>
    <scope>NUCLEOTIDE SEQUENCE</scope>
    <source>
        <strain evidence="1">CBS 122367</strain>
    </source>
</reference>
<evidence type="ECO:0000313" key="1">
    <source>
        <dbReference type="EMBL" id="KAF2688783.1"/>
    </source>
</evidence>
<dbReference type="Proteomes" id="UP000799291">
    <property type="component" value="Unassembled WGS sequence"/>
</dbReference>
<evidence type="ECO:0000313" key="2">
    <source>
        <dbReference type="Proteomes" id="UP000799291"/>
    </source>
</evidence>
<name>A0A6G1JF69_9PLEO</name>
<gene>
    <name evidence="1" type="ORF">K458DRAFT_465407</name>
</gene>
<accession>A0A6G1JF69</accession>
<dbReference type="OrthoDB" id="10254945at2759"/>
<dbReference type="EMBL" id="MU005573">
    <property type="protein sequence ID" value="KAF2688783.1"/>
    <property type="molecule type" value="Genomic_DNA"/>
</dbReference>
<dbReference type="AlphaFoldDB" id="A0A6G1JF69"/>
<organism evidence="1 2">
    <name type="scientific">Lentithecium fluviatile CBS 122367</name>
    <dbReference type="NCBI Taxonomy" id="1168545"/>
    <lineage>
        <taxon>Eukaryota</taxon>
        <taxon>Fungi</taxon>
        <taxon>Dikarya</taxon>
        <taxon>Ascomycota</taxon>
        <taxon>Pezizomycotina</taxon>
        <taxon>Dothideomycetes</taxon>
        <taxon>Pleosporomycetidae</taxon>
        <taxon>Pleosporales</taxon>
        <taxon>Massarineae</taxon>
        <taxon>Lentitheciaceae</taxon>
        <taxon>Lentithecium</taxon>
    </lineage>
</organism>
<protein>
    <submittedName>
        <fullName evidence="1">Uncharacterized protein</fullName>
    </submittedName>
</protein>